<name>A0A5C3L8L1_COPMA</name>
<gene>
    <name evidence="3" type="ORF">FA15DRAFT_665353</name>
</gene>
<evidence type="ECO:0000313" key="3">
    <source>
        <dbReference type="EMBL" id="TFK28386.1"/>
    </source>
</evidence>
<dbReference type="AlphaFoldDB" id="A0A5C3L8L1"/>
<feature type="chain" id="PRO_5022697954" evidence="2">
    <location>
        <begin position="19"/>
        <end position="266"/>
    </location>
</feature>
<protein>
    <submittedName>
        <fullName evidence="3">Uncharacterized protein</fullName>
    </submittedName>
</protein>
<keyword evidence="4" id="KW-1185">Reference proteome</keyword>
<dbReference type="EMBL" id="ML210156">
    <property type="protein sequence ID" value="TFK28386.1"/>
    <property type="molecule type" value="Genomic_DNA"/>
</dbReference>
<feature type="region of interest" description="Disordered" evidence="1">
    <location>
        <begin position="138"/>
        <end position="243"/>
    </location>
</feature>
<keyword evidence="2" id="KW-0732">Signal</keyword>
<reference evidence="3 4" key="1">
    <citation type="journal article" date="2019" name="Nat. Ecol. Evol.">
        <title>Megaphylogeny resolves global patterns of mushroom evolution.</title>
        <authorList>
            <person name="Varga T."/>
            <person name="Krizsan K."/>
            <person name="Foldi C."/>
            <person name="Dima B."/>
            <person name="Sanchez-Garcia M."/>
            <person name="Sanchez-Ramirez S."/>
            <person name="Szollosi G.J."/>
            <person name="Szarkandi J.G."/>
            <person name="Papp V."/>
            <person name="Albert L."/>
            <person name="Andreopoulos W."/>
            <person name="Angelini C."/>
            <person name="Antonin V."/>
            <person name="Barry K.W."/>
            <person name="Bougher N.L."/>
            <person name="Buchanan P."/>
            <person name="Buyck B."/>
            <person name="Bense V."/>
            <person name="Catcheside P."/>
            <person name="Chovatia M."/>
            <person name="Cooper J."/>
            <person name="Damon W."/>
            <person name="Desjardin D."/>
            <person name="Finy P."/>
            <person name="Geml J."/>
            <person name="Haridas S."/>
            <person name="Hughes K."/>
            <person name="Justo A."/>
            <person name="Karasinski D."/>
            <person name="Kautmanova I."/>
            <person name="Kiss B."/>
            <person name="Kocsube S."/>
            <person name="Kotiranta H."/>
            <person name="LaButti K.M."/>
            <person name="Lechner B.E."/>
            <person name="Liimatainen K."/>
            <person name="Lipzen A."/>
            <person name="Lukacs Z."/>
            <person name="Mihaltcheva S."/>
            <person name="Morgado L.N."/>
            <person name="Niskanen T."/>
            <person name="Noordeloos M.E."/>
            <person name="Ohm R.A."/>
            <person name="Ortiz-Santana B."/>
            <person name="Ovrebo C."/>
            <person name="Racz N."/>
            <person name="Riley R."/>
            <person name="Savchenko A."/>
            <person name="Shiryaev A."/>
            <person name="Soop K."/>
            <person name="Spirin V."/>
            <person name="Szebenyi C."/>
            <person name="Tomsovsky M."/>
            <person name="Tulloss R.E."/>
            <person name="Uehling J."/>
            <person name="Grigoriev I.V."/>
            <person name="Vagvolgyi C."/>
            <person name="Papp T."/>
            <person name="Martin F.M."/>
            <person name="Miettinen O."/>
            <person name="Hibbett D.S."/>
            <person name="Nagy L.G."/>
        </authorList>
    </citation>
    <scope>NUCLEOTIDE SEQUENCE [LARGE SCALE GENOMIC DNA]</scope>
    <source>
        <strain evidence="3 4">CBS 121175</strain>
    </source>
</reference>
<proteinExistence type="predicted"/>
<evidence type="ECO:0000313" key="4">
    <source>
        <dbReference type="Proteomes" id="UP000307440"/>
    </source>
</evidence>
<feature type="compositionally biased region" description="Basic residues" evidence="1">
    <location>
        <begin position="197"/>
        <end position="241"/>
    </location>
</feature>
<evidence type="ECO:0000256" key="1">
    <source>
        <dbReference type="SAM" id="MobiDB-lite"/>
    </source>
</evidence>
<organism evidence="3 4">
    <name type="scientific">Coprinopsis marcescibilis</name>
    <name type="common">Agaric fungus</name>
    <name type="synonym">Psathyrella marcescibilis</name>
    <dbReference type="NCBI Taxonomy" id="230819"/>
    <lineage>
        <taxon>Eukaryota</taxon>
        <taxon>Fungi</taxon>
        <taxon>Dikarya</taxon>
        <taxon>Basidiomycota</taxon>
        <taxon>Agaricomycotina</taxon>
        <taxon>Agaricomycetes</taxon>
        <taxon>Agaricomycetidae</taxon>
        <taxon>Agaricales</taxon>
        <taxon>Agaricineae</taxon>
        <taxon>Psathyrellaceae</taxon>
        <taxon>Coprinopsis</taxon>
    </lineage>
</organism>
<dbReference type="Proteomes" id="UP000307440">
    <property type="component" value="Unassembled WGS sequence"/>
</dbReference>
<accession>A0A5C3L8L1</accession>
<feature type="signal peptide" evidence="2">
    <location>
        <begin position="1"/>
        <end position="18"/>
    </location>
</feature>
<feature type="compositionally biased region" description="Basic residues" evidence="1">
    <location>
        <begin position="163"/>
        <end position="184"/>
    </location>
</feature>
<evidence type="ECO:0000256" key="2">
    <source>
        <dbReference type="SAM" id="SignalP"/>
    </source>
</evidence>
<sequence length="266" mass="28017">MKLSVGSVLLACALSSLALPLTQDADASLDAREIDISLEGEHLVSREYEEALAAHYARFALDEEDIEERDLFDEDVVELDARNDIDELDLLGARDLNEFEELELEARDLEALSELSDLERRALLRKLVGPVRRVIAAIRPGAKKPSGSGKKPGKSGKGGSPAKPKKRSSSGKPSKKSAVGKKGSKGSGSKGGSNNKKSNKKDGKTKKKDQGKNGKGKGKGKGGKGKGKGGKGGKPKKKRAIRNLNLNLDPASFVAAGAGVANVLLG</sequence>